<organism evidence="7 8">
    <name type="scientific">Lactobacillus equicursoris 66c</name>
    <dbReference type="NCBI Taxonomy" id="872326"/>
    <lineage>
        <taxon>Bacteria</taxon>
        <taxon>Bacillati</taxon>
        <taxon>Bacillota</taxon>
        <taxon>Bacilli</taxon>
        <taxon>Lactobacillales</taxon>
        <taxon>Lactobacillaceae</taxon>
        <taxon>Lactobacillus</taxon>
    </lineage>
</organism>
<keyword evidence="2" id="KW-0812">Transmembrane</keyword>
<dbReference type="InterPro" id="IPR010379">
    <property type="entry name" value="EzrA"/>
</dbReference>
<name>K0NUY3_9LACO</name>
<evidence type="ECO:0000313" key="7">
    <source>
        <dbReference type="EMBL" id="CCK84381.1"/>
    </source>
</evidence>
<evidence type="ECO:0000256" key="5">
    <source>
        <dbReference type="ARBA" id="ARBA00023136"/>
    </source>
</evidence>
<dbReference type="GO" id="GO:0005940">
    <property type="term" value="C:septin ring"/>
    <property type="evidence" value="ECO:0007669"/>
    <property type="project" value="InterPro"/>
</dbReference>
<comment type="subcellular location">
    <subcellularLocation>
        <location evidence="1">Cell membrane</location>
        <topology evidence="1">Single-pass membrane protein</topology>
    </subcellularLocation>
</comment>
<evidence type="ECO:0000313" key="8">
    <source>
        <dbReference type="Proteomes" id="UP000009325"/>
    </source>
</evidence>
<keyword evidence="5" id="KW-0472">Membrane</keyword>
<sequence>MKLYDRDYNYKDALDTIATAVERVDPGSYQRIENAYYQEQKEMLD</sequence>
<dbReference type="AlphaFoldDB" id="K0NUY3"/>
<evidence type="ECO:0000256" key="3">
    <source>
        <dbReference type="ARBA" id="ARBA00022989"/>
    </source>
</evidence>
<keyword evidence="6" id="KW-0131">Cell cycle</keyword>
<dbReference type="EMBL" id="CALZ01000137">
    <property type="protein sequence ID" value="CCK84381.1"/>
    <property type="molecule type" value="Genomic_DNA"/>
</dbReference>
<proteinExistence type="predicted"/>
<dbReference type="GO" id="GO:0000921">
    <property type="term" value="P:septin ring assembly"/>
    <property type="evidence" value="ECO:0007669"/>
    <property type="project" value="InterPro"/>
</dbReference>
<dbReference type="Proteomes" id="UP000009325">
    <property type="component" value="Unassembled WGS sequence"/>
</dbReference>
<dbReference type="GO" id="GO:0000917">
    <property type="term" value="P:division septum assembly"/>
    <property type="evidence" value="ECO:0007669"/>
    <property type="project" value="UniProtKB-KW"/>
</dbReference>
<keyword evidence="6" id="KW-0132">Cell division</keyword>
<evidence type="ECO:0000256" key="6">
    <source>
        <dbReference type="ARBA" id="ARBA00023210"/>
    </source>
</evidence>
<reference evidence="7 8" key="1">
    <citation type="submission" date="2012-08" db="EMBL/GenBank/DDBJ databases">
        <title>Draft Genome Sequences of Lactobacillus equicursoris CIP 110162T, isolated from thoroughbred racehorse feces and Lactobacillus sp. CRBIP 24.137 isolated from urine of human.</title>
        <authorList>
            <person name="Cousin S."/>
            <person name="Loux V."/>
            <person name="Ma L."/>
            <person name="Creno S."/>
            <person name="Clermont D."/>
            <person name="Bizet C."/>
            <person name="Bouchier C."/>
        </authorList>
    </citation>
    <scope>NUCLEOTIDE SEQUENCE [LARGE SCALE GENOMIC DNA]</scope>
    <source>
        <strain evidence="7 8">66c</strain>
    </source>
</reference>
<evidence type="ECO:0000256" key="4">
    <source>
        <dbReference type="ARBA" id="ARBA00023054"/>
    </source>
</evidence>
<gene>
    <name evidence="7" type="ORF">BN146_09155</name>
</gene>
<keyword evidence="6" id="KW-0717">Septation</keyword>
<protein>
    <submittedName>
        <fullName evidence="7">Uncharacterized protein</fullName>
    </submittedName>
</protein>
<evidence type="ECO:0000256" key="2">
    <source>
        <dbReference type="ARBA" id="ARBA00022692"/>
    </source>
</evidence>
<accession>K0NUY3</accession>
<dbReference type="Pfam" id="PF06160">
    <property type="entry name" value="EzrA"/>
    <property type="match status" value="1"/>
</dbReference>
<keyword evidence="4" id="KW-0175">Coiled coil</keyword>
<keyword evidence="3" id="KW-1133">Transmembrane helix</keyword>
<comment type="caution">
    <text evidence="7">The sequence shown here is derived from an EMBL/GenBank/DDBJ whole genome shotgun (WGS) entry which is preliminary data.</text>
</comment>
<dbReference type="GO" id="GO:0005886">
    <property type="term" value="C:plasma membrane"/>
    <property type="evidence" value="ECO:0007669"/>
    <property type="project" value="UniProtKB-SubCell"/>
</dbReference>
<evidence type="ECO:0000256" key="1">
    <source>
        <dbReference type="ARBA" id="ARBA00004162"/>
    </source>
</evidence>